<dbReference type="Gene3D" id="3.60.10.10">
    <property type="entry name" value="Endonuclease/exonuclease/phosphatase"/>
    <property type="match status" value="1"/>
</dbReference>
<reference evidence="2" key="1">
    <citation type="journal article" date="2011" name="Proc. Natl. Acad. Sci. U.S.A.">
        <title>The genome of the fire ant Solenopsis invicta.</title>
        <authorList>
            <person name="Wurm Y."/>
            <person name="Wang J."/>
            <person name="Riba-Grognuz O."/>
            <person name="Corona M."/>
            <person name="Nygaard S."/>
            <person name="Hunt B.G."/>
            <person name="Ingram K.K."/>
            <person name="Falquet L."/>
            <person name="Nipitwattanaphon M."/>
            <person name="Gotzek D."/>
            <person name="Dijkstra M.B."/>
            <person name="Oettler J."/>
            <person name="Comtesse F."/>
            <person name="Shih C.J."/>
            <person name="Wu W.J."/>
            <person name="Yang C.C."/>
            <person name="Thomas J."/>
            <person name="Beaudoing E."/>
            <person name="Pradervand S."/>
            <person name="Flegel V."/>
            <person name="Cook E.D."/>
            <person name="Fabbretti R."/>
            <person name="Stockinger H."/>
            <person name="Long L."/>
            <person name="Farmerie W.G."/>
            <person name="Oakey J."/>
            <person name="Boomsma J.J."/>
            <person name="Pamilo P."/>
            <person name="Yi S.V."/>
            <person name="Heinze J."/>
            <person name="Goodisman M.A."/>
            <person name="Farinelli L."/>
            <person name="Harshman K."/>
            <person name="Hulo N."/>
            <person name="Cerutti L."/>
            <person name="Xenarios I."/>
            <person name="Shoemaker D."/>
            <person name="Keller L."/>
        </authorList>
    </citation>
    <scope>NUCLEOTIDE SEQUENCE [LARGE SCALE GENOMIC DNA]</scope>
</reference>
<feature type="non-terminal residue" evidence="2">
    <location>
        <position position="82"/>
    </location>
</feature>
<organism>
    <name type="scientific">Solenopsis invicta</name>
    <name type="common">Red imported fire ant</name>
    <name type="synonym">Solenopsis wagneri</name>
    <dbReference type="NCBI Taxonomy" id="13686"/>
    <lineage>
        <taxon>Eukaryota</taxon>
        <taxon>Metazoa</taxon>
        <taxon>Ecdysozoa</taxon>
        <taxon>Arthropoda</taxon>
        <taxon>Hexapoda</taxon>
        <taxon>Insecta</taxon>
        <taxon>Pterygota</taxon>
        <taxon>Neoptera</taxon>
        <taxon>Endopterygota</taxon>
        <taxon>Hymenoptera</taxon>
        <taxon>Apocrita</taxon>
        <taxon>Aculeata</taxon>
        <taxon>Formicoidea</taxon>
        <taxon>Formicidae</taxon>
        <taxon>Myrmicinae</taxon>
        <taxon>Solenopsis</taxon>
    </lineage>
</organism>
<gene>
    <name evidence="2" type="ORF">SINV_11161</name>
</gene>
<protein>
    <recommendedName>
        <fullName evidence="1">Endonuclease/exonuclease/phosphatase domain-containing protein</fullName>
    </recommendedName>
</protein>
<dbReference type="Pfam" id="PF14529">
    <property type="entry name" value="Exo_endo_phos_2"/>
    <property type="match status" value="1"/>
</dbReference>
<accession>E9IUD1</accession>
<dbReference type="InterPro" id="IPR036691">
    <property type="entry name" value="Endo/exonu/phosph_ase_sf"/>
</dbReference>
<dbReference type="GO" id="GO:0003824">
    <property type="term" value="F:catalytic activity"/>
    <property type="evidence" value="ECO:0007669"/>
    <property type="project" value="InterPro"/>
</dbReference>
<dbReference type="SUPFAM" id="SSF56219">
    <property type="entry name" value="DNase I-like"/>
    <property type="match status" value="1"/>
</dbReference>
<dbReference type="AlphaFoldDB" id="E9IUD1"/>
<sequence>MNRIKFHGCTWNCYKTDVNGEKLYNTMFNNNYFCLNNDTKSRLNYNNQTLSNLDLIFAKEKILDCLDYKQINDTWSSDHFSI</sequence>
<evidence type="ECO:0000313" key="2">
    <source>
        <dbReference type="EMBL" id="EFZ15822.1"/>
    </source>
</evidence>
<dbReference type="HOGENOM" id="CLU_2565072_0_0_1"/>
<feature type="domain" description="Endonuclease/exonuclease/phosphatase" evidence="1">
    <location>
        <begin position="7"/>
        <end position="82"/>
    </location>
</feature>
<dbReference type="EMBL" id="GL765954">
    <property type="protein sequence ID" value="EFZ15822.1"/>
    <property type="molecule type" value="Genomic_DNA"/>
</dbReference>
<proteinExistence type="predicted"/>
<evidence type="ECO:0000259" key="1">
    <source>
        <dbReference type="Pfam" id="PF14529"/>
    </source>
</evidence>
<dbReference type="InterPro" id="IPR005135">
    <property type="entry name" value="Endo/exonuclease/phosphatase"/>
</dbReference>
<name>E9IUD1_SOLIN</name>